<feature type="domain" description="Guanine nucleotide-binding protein-like 3 N-terminal" evidence="7">
    <location>
        <begin position="15"/>
        <end position="88"/>
    </location>
</feature>
<dbReference type="EMBL" id="QPFP01000027">
    <property type="protein sequence ID" value="TEB29419.1"/>
    <property type="molecule type" value="Genomic_DNA"/>
</dbReference>
<organism evidence="8 9">
    <name type="scientific">Coprinellus micaceus</name>
    <name type="common">Glistening ink-cap mushroom</name>
    <name type="synonym">Coprinus micaceus</name>
    <dbReference type="NCBI Taxonomy" id="71717"/>
    <lineage>
        <taxon>Eukaryota</taxon>
        <taxon>Fungi</taxon>
        <taxon>Dikarya</taxon>
        <taxon>Basidiomycota</taxon>
        <taxon>Agaricomycotina</taxon>
        <taxon>Agaricomycetes</taxon>
        <taxon>Agaricomycetidae</taxon>
        <taxon>Agaricales</taxon>
        <taxon>Agaricineae</taxon>
        <taxon>Psathyrellaceae</taxon>
        <taxon>Coprinellus</taxon>
    </lineage>
</organism>
<sequence length="717" mass="77925">MPSIRKKTSNRSKIHDRERLKKRVKDSKKKKAKQAKKNPQWKSKQKKDPGIPNDFPYKDQILAEVAEQRRAAEEEKEKKKEEKRLARDAARGITRDVEEQPASGDEGHQENEAPAKGSKDLNVGAEAIARLAVQSVSGQLKSRPQPQVAEEDEEEDEEPALVCSDLPNFKSVLEASDVLLHVVDARDPLEYRSVDLESVAKERGMKVVFVLNKIDLCPREAVSAWASHLRTFHPTFLFKSSSAFLPPSSDKGKSKAPIDDSLGGDSLLAYLASLGKDKKGDEPLTVAVTGVTNVGKSSLINSFARRSALPVYSLAATSRGATTTELPQEVTLESNGAQIRVIDTPGLSFELNHEAENKELLRGRDILLRSRGRIDKLKDPSPPIAYLVSRANGEDLMLLYNLPAFAKNDATAFLSGVARAHQLVKKRGELDLTGASRIVLRDWSVGKFARYTQPPKSVLAQQSEDSTLVVANEKPGPAAPKEAAGKKGQGGGKGAAVEESTVEDVLAKVYAADEAVLLTLLPRKELRKSLAGLVKLSGGAVDERKIPVEEVWGQEEDSDDEDEDGEQFEGVMDVDEEGEEEAGEDDDEEGEEEEEPIPAPTQKRKRGQAAPEPSKKVAFASAKGKKAAAPPAPEPKLKATAPSSILKKKATKSKSPTAEEEDTAAPTRPVKKLRQQKRASTSSKPARVANATATSKKTESSKGDDGSSEAYNFAQFF</sequence>
<feature type="compositionally biased region" description="Acidic residues" evidence="5">
    <location>
        <begin position="149"/>
        <end position="159"/>
    </location>
</feature>
<dbReference type="GO" id="GO:0005525">
    <property type="term" value="F:GTP binding"/>
    <property type="evidence" value="ECO:0007669"/>
    <property type="project" value="UniProtKB-KW"/>
</dbReference>
<evidence type="ECO:0000256" key="4">
    <source>
        <dbReference type="ARBA" id="ARBA00023242"/>
    </source>
</evidence>
<dbReference type="Proteomes" id="UP000298030">
    <property type="component" value="Unassembled WGS sequence"/>
</dbReference>
<evidence type="ECO:0000256" key="2">
    <source>
        <dbReference type="ARBA" id="ARBA00022741"/>
    </source>
</evidence>
<comment type="subcellular location">
    <subcellularLocation>
        <location evidence="1">Nucleus</location>
    </subcellularLocation>
</comment>
<dbReference type="InterPro" id="IPR023179">
    <property type="entry name" value="GTP-bd_ortho_bundle_sf"/>
</dbReference>
<dbReference type="InterPro" id="IPR014813">
    <property type="entry name" value="Gnl3_N_dom"/>
</dbReference>
<name>A0A4Y7T794_COPMI</name>
<keyword evidence="9" id="KW-1185">Reference proteome</keyword>
<comment type="caution">
    <text evidence="8">The sequence shown here is derived from an EMBL/GenBank/DDBJ whole genome shotgun (WGS) entry which is preliminary data.</text>
</comment>
<dbReference type="PANTHER" id="PTHR11089">
    <property type="entry name" value="GTP-BINDING PROTEIN-RELATED"/>
    <property type="match status" value="1"/>
</dbReference>
<feature type="region of interest" description="Disordered" evidence="5">
    <location>
        <begin position="1"/>
        <end position="117"/>
    </location>
</feature>
<evidence type="ECO:0000259" key="6">
    <source>
        <dbReference type="Pfam" id="PF01926"/>
    </source>
</evidence>
<evidence type="ECO:0008006" key="10">
    <source>
        <dbReference type="Google" id="ProtNLM"/>
    </source>
</evidence>
<dbReference type="InterPro" id="IPR027417">
    <property type="entry name" value="P-loop_NTPase"/>
</dbReference>
<keyword evidence="3" id="KW-0342">GTP-binding</keyword>
<keyword evidence="4" id="KW-0539">Nucleus</keyword>
<feature type="compositionally biased region" description="Basic residues" evidence="5">
    <location>
        <begin position="1"/>
        <end position="12"/>
    </location>
</feature>
<evidence type="ECO:0000256" key="3">
    <source>
        <dbReference type="ARBA" id="ARBA00023134"/>
    </source>
</evidence>
<accession>A0A4Y7T794</accession>
<evidence type="ECO:0000256" key="5">
    <source>
        <dbReference type="SAM" id="MobiDB-lite"/>
    </source>
</evidence>
<dbReference type="SUPFAM" id="SSF52540">
    <property type="entry name" value="P-loop containing nucleoside triphosphate hydrolases"/>
    <property type="match status" value="1"/>
</dbReference>
<dbReference type="GO" id="GO:0005730">
    <property type="term" value="C:nucleolus"/>
    <property type="evidence" value="ECO:0007669"/>
    <property type="project" value="TreeGrafter"/>
</dbReference>
<dbReference type="Gene3D" id="3.40.50.300">
    <property type="entry name" value="P-loop containing nucleotide triphosphate hydrolases"/>
    <property type="match status" value="1"/>
</dbReference>
<keyword evidence="2" id="KW-0547">Nucleotide-binding</keyword>
<feature type="region of interest" description="Disordered" evidence="5">
    <location>
        <begin position="472"/>
        <end position="495"/>
    </location>
</feature>
<dbReference type="Pfam" id="PF08701">
    <property type="entry name" value="GN3L_Grn1"/>
    <property type="match status" value="1"/>
</dbReference>
<reference evidence="8 9" key="1">
    <citation type="journal article" date="2019" name="Nat. Ecol. Evol.">
        <title>Megaphylogeny resolves global patterns of mushroom evolution.</title>
        <authorList>
            <person name="Varga T."/>
            <person name="Krizsan K."/>
            <person name="Foldi C."/>
            <person name="Dima B."/>
            <person name="Sanchez-Garcia M."/>
            <person name="Sanchez-Ramirez S."/>
            <person name="Szollosi G.J."/>
            <person name="Szarkandi J.G."/>
            <person name="Papp V."/>
            <person name="Albert L."/>
            <person name="Andreopoulos W."/>
            <person name="Angelini C."/>
            <person name="Antonin V."/>
            <person name="Barry K.W."/>
            <person name="Bougher N.L."/>
            <person name="Buchanan P."/>
            <person name="Buyck B."/>
            <person name="Bense V."/>
            <person name="Catcheside P."/>
            <person name="Chovatia M."/>
            <person name="Cooper J."/>
            <person name="Damon W."/>
            <person name="Desjardin D."/>
            <person name="Finy P."/>
            <person name="Geml J."/>
            <person name="Haridas S."/>
            <person name="Hughes K."/>
            <person name="Justo A."/>
            <person name="Karasinski D."/>
            <person name="Kautmanova I."/>
            <person name="Kiss B."/>
            <person name="Kocsube S."/>
            <person name="Kotiranta H."/>
            <person name="LaButti K.M."/>
            <person name="Lechner B.E."/>
            <person name="Liimatainen K."/>
            <person name="Lipzen A."/>
            <person name="Lukacs Z."/>
            <person name="Mihaltcheva S."/>
            <person name="Morgado L.N."/>
            <person name="Niskanen T."/>
            <person name="Noordeloos M.E."/>
            <person name="Ohm R.A."/>
            <person name="Ortiz-Santana B."/>
            <person name="Ovrebo C."/>
            <person name="Racz N."/>
            <person name="Riley R."/>
            <person name="Savchenko A."/>
            <person name="Shiryaev A."/>
            <person name="Soop K."/>
            <person name="Spirin V."/>
            <person name="Szebenyi C."/>
            <person name="Tomsovsky M."/>
            <person name="Tulloss R.E."/>
            <person name="Uehling J."/>
            <person name="Grigoriev I.V."/>
            <person name="Vagvolgyi C."/>
            <person name="Papp T."/>
            <person name="Martin F.M."/>
            <person name="Miettinen O."/>
            <person name="Hibbett D.S."/>
            <person name="Nagy L.G."/>
        </authorList>
    </citation>
    <scope>NUCLEOTIDE SEQUENCE [LARGE SCALE GENOMIC DNA]</scope>
    <source>
        <strain evidence="8 9">FP101781</strain>
    </source>
</reference>
<evidence type="ECO:0000259" key="7">
    <source>
        <dbReference type="Pfam" id="PF08701"/>
    </source>
</evidence>
<dbReference type="Gene3D" id="1.10.1580.10">
    <property type="match status" value="1"/>
</dbReference>
<evidence type="ECO:0000256" key="1">
    <source>
        <dbReference type="ARBA" id="ARBA00004123"/>
    </source>
</evidence>
<evidence type="ECO:0000313" key="8">
    <source>
        <dbReference type="EMBL" id="TEB29419.1"/>
    </source>
</evidence>
<gene>
    <name evidence="8" type="ORF">FA13DRAFT_1734606</name>
</gene>
<feature type="region of interest" description="Disordered" evidence="5">
    <location>
        <begin position="136"/>
        <end position="159"/>
    </location>
</feature>
<feature type="compositionally biased region" description="Basic and acidic residues" evidence="5">
    <location>
        <begin position="696"/>
        <end position="705"/>
    </location>
</feature>
<dbReference type="InterPro" id="IPR006073">
    <property type="entry name" value="GTP-bd"/>
</dbReference>
<dbReference type="Pfam" id="PF01926">
    <property type="entry name" value="MMR_HSR1"/>
    <property type="match status" value="1"/>
</dbReference>
<feature type="compositionally biased region" description="Basic residues" evidence="5">
    <location>
        <begin position="20"/>
        <end position="36"/>
    </location>
</feature>
<protein>
    <recommendedName>
        <fullName evidence="10">P-loop containing nucleoside triphosphate hydrolase protein</fullName>
    </recommendedName>
</protein>
<dbReference type="STRING" id="71717.A0A4Y7T794"/>
<dbReference type="OrthoDB" id="10266128at2759"/>
<proteinExistence type="predicted"/>
<dbReference type="AlphaFoldDB" id="A0A4Y7T794"/>
<feature type="compositionally biased region" description="Low complexity" evidence="5">
    <location>
        <begin position="472"/>
        <end position="482"/>
    </location>
</feature>
<dbReference type="InterPro" id="IPR050755">
    <property type="entry name" value="TRAFAC_YlqF/YawG_RiboMat"/>
</dbReference>
<feature type="region of interest" description="Disordered" evidence="5">
    <location>
        <begin position="544"/>
        <end position="717"/>
    </location>
</feature>
<feature type="compositionally biased region" description="Acidic residues" evidence="5">
    <location>
        <begin position="552"/>
        <end position="596"/>
    </location>
</feature>
<evidence type="ECO:0000313" key="9">
    <source>
        <dbReference type="Proteomes" id="UP000298030"/>
    </source>
</evidence>
<feature type="compositionally biased region" description="Basic and acidic residues" evidence="5">
    <location>
        <begin position="66"/>
        <end position="98"/>
    </location>
</feature>
<feature type="compositionally biased region" description="Basic and acidic residues" evidence="5">
    <location>
        <begin position="105"/>
        <end position="117"/>
    </location>
</feature>
<feature type="compositionally biased region" description="Polar residues" evidence="5">
    <location>
        <begin position="136"/>
        <end position="145"/>
    </location>
</feature>
<dbReference type="PANTHER" id="PTHR11089:SF30">
    <property type="entry name" value="GUANINE NUCLEOTIDE-BINDING PROTEIN-LIKE 3 HOMOLOG"/>
    <property type="match status" value="1"/>
</dbReference>
<feature type="domain" description="G" evidence="6">
    <location>
        <begin position="285"/>
        <end position="358"/>
    </location>
</feature>